<dbReference type="GO" id="GO:0016020">
    <property type="term" value="C:membrane"/>
    <property type="evidence" value="ECO:0007669"/>
    <property type="project" value="InterPro"/>
</dbReference>
<evidence type="ECO:0000256" key="1">
    <source>
        <dbReference type="ARBA" id="ARBA00023224"/>
    </source>
</evidence>
<sequence>MPSFLRPHSRLEGSPLVTDPSTLRAVLDAAPVTLFVTDERGEIVHRNAAAGTTLADAVAMLGERGLDQLRGTLRRVIRERTQFPVHETIVVEGDQRMVAQLGIGRIPGGYVVHWRNDTARAALATATGELADGLADDGAALAAVGDTLAGAAEGCSAQAGTVSAGAVQLTASIDDISRNTSAAVTSTANAVTSARAATDSVEKLSAYSAEIGSISKLIISIAEQTNLLALNATIEAARAGEAGKGFAVVANEVKELASGTAEASANINRMIETIQAGSRAAVEAIADIVARITELEEQQTTIAAAVEEQSATAAGISQATGGLAGAAQTTSDSVTGVRSAVGSMADRAARLRELLADLHSAS</sequence>
<organism evidence="5 6">
    <name type="scientific">Petropleomorpha daqingensis</name>
    <dbReference type="NCBI Taxonomy" id="2026353"/>
    <lineage>
        <taxon>Bacteria</taxon>
        <taxon>Bacillati</taxon>
        <taxon>Actinomycetota</taxon>
        <taxon>Actinomycetes</taxon>
        <taxon>Geodermatophilales</taxon>
        <taxon>Geodermatophilaceae</taxon>
        <taxon>Petropleomorpha</taxon>
    </lineage>
</organism>
<dbReference type="Proteomes" id="UP000541969">
    <property type="component" value="Unassembled WGS sequence"/>
</dbReference>
<dbReference type="GO" id="GO:0004888">
    <property type="term" value="F:transmembrane signaling receptor activity"/>
    <property type="evidence" value="ECO:0007669"/>
    <property type="project" value="InterPro"/>
</dbReference>
<dbReference type="SMART" id="SM00283">
    <property type="entry name" value="MA"/>
    <property type="match status" value="1"/>
</dbReference>
<dbReference type="PANTHER" id="PTHR32089:SF112">
    <property type="entry name" value="LYSOZYME-LIKE PROTEIN-RELATED"/>
    <property type="match status" value="1"/>
</dbReference>
<comment type="caution">
    <text evidence="5">The sequence shown here is derived from an EMBL/GenBank/DDBJ whole genome shotgun (WGS) entry which is preliminary data.</text>
</comment>
<gene>
    <name evidence="5" type="ORF">GGQ55_001005</name>
</gene>
<feature type="domain" description="Methyl-accepting transducer" evidence="4">
    <location>
        <begin position="123"/>
        <end position="345"/>
    </location>
</feature>
<dbReference type="EMBL" id="JACBZT010000001">
    <property type="protein sequence ID" value="NYJ04727.1"/>
    <property type="molecule type" value="Genomic_DNA"/>
</dbReference>
<dbReference type="Pfam" id="PF00015">
    <property type="entry name" value="MCPsignal"/>
    <property type="match status" value="1"/>
</dbReference>
<reference evidence="5 6" key="1">
    <citation type="submission" date="2020-07" db="EMBL/GenBank/DDBJ databases">
        <title>Sequencing the genomes of 1000 actinobacteria strains.</title>
        <authorList>
            <person name="Klenk H.-P."/>
        </authorList>
    </citation>
    <scope>NUCLEOTIDE SEQUENCE [LARGE SCALE GENOMIC DNA]</scope>
    <source>
        <strain evidence="5 6">DSM 104001</strain>
    </source>
</reference>
<evidence type="ECO:0000313" key="5">
    <source>
        <dbReference type="EMBL" id="NYJ04727.1"/>
    </source>
</evidence>
<evidence type="ECO:0000259" key="4">
    <source>
        <dbReference type="PROSITE" id="PS50111"/>
    </source>
</evidence>
<dbReference type="Gene3D" id="1.10.287.950">
    <property type="entry name" value="Methyl-accepting chemotaxis protein"/>
    <property type="match status" value="1"/>
</dbReference>
<dbReference type="InterPro" id="IPR004090">
    <property type="entry name" value="Chemotax_Me-accpt_rcpt"/>
</dbReference>
<evidence type="ECO:0000313" key="6">
    <source>
        <dbReference type="Proteomes" id="UP000541969"/>
    </source>
</evidence>
<evidence type="ECO:0000256" key="2">
    <source>
        <dbReference type="ARBA" id="ARBA00029447"/>
    </source>
</evidence>
<proteinExistence type="inferred from homology"/>
<dbReference type="GO" id="GO:0007165">
    <property type="term" value="P:signal transduction"/>
    <property type="evidence" value="ECO:0007669"/>
    <property type="project" value="UniProtKB-KW"/>
</dbReference>
<dbReference type="RefSeq" id="WP_179715412.1">
    <property type="nucleotide sequence ID" value="NZ_JACBZT010000001.1"/>
</dbReference>
<dbReference type="SUPFAM" id="SSF58104">
    <property type="entry name" value="Methyl-accepting chemotaxis protein (MCP) signaling domain"/>
    <property type="match status" value="1"/>
</dbReference>
<dbReference type="PRINTS" id="PR00260">
    <property type="entry name" value="CHEMTRNSDUCR"/>
</dbReference>
<dbReference type="InterPro" id="IPR004089">
    <property type="entry name" value="MCPsignal_dom"/>
</dbReference>
<dbReference type="PROSITE" id="PS50111">
    <property type="entry name" value="CHEMOTAXIS_TRANSDUC_2"/>
    <property type="match status" value="1"/>
</dbReference>
<accession>A0A853CBK5</accession>
<name>A0A853CBK5_9ACTN</name>
<dbReference type="PANTHER" id="PTHR32089">
    <property type="entry name" value="METHYL-ACCEPTING CHEMOTAXIS PROTEIN MCPB"/>
    <property type="match status" value="1"/>
</dbReference>
<keyword evidence="1 3" id="KW-0807">Transducer</keyword>
<protein>
    <recommendedName>
        <fullName evidence="4">Methyl-accepting transducer domain-containing protein</fullName>
    </recommendedName>
</protein>
<dbReference type="GO" id="GO:0006935">
    <property type="term" value="P:chemotaxis"/>
    <property type="evidence" value="ECO:0007669"/>
    <property type="project" value="InterPro"/>
</dbReference>
<evidence type="ECO:0000256" key="3">
    <source>
        <dbReference type="PROSITE-ProRule" id="PRU00284"/>
    </source>
</evidence>
<dbReference type="AlphaFoldDB" id="A0A853CBK5"/>
<comment type="similarity">
    <text evidence="2">Belongs to the methyl-accepting chemotaxis (MCP) protein family.</text>
</comment>
<keyword evidence="6" id="KW-1185">Reference proteome</keyword>